<dbReference type="PANTHER" id="PTHR48104:SF30">
    <property type="entry name" value="METACASPASE-1"/>
    <property type="match status" value="1"/>
</dbReference>
<dbReference type="InterPro" id="IPR050452">
    <property type="entry name" value="Metacaspase"/>
</dbReference>
<comment type="similarity">
    <text evidence="1">Belongs to the peptidase C14B family.</text>
</comment>
<dbReference type="GO" id="GO:0005737">
    <property type="term" value="C:cytoplasm"/>
    <property type="evidence" value="ECO:0007669"/>
    <property type="project" value="TreeGrafter"/>
</dbReference>
<accession>A0A8H6Y8U1</accession>
<feature type="region of interest" description="Disordered" evidence="2">
    <location>
        <begin position="290"/>
        <end position="314"/>
    </location>
</feature>
<proteinExistence type="inferred from homology"/>
<dbReference type="AlphaFoldDB" id="A0A8H6Y8U1"/>
<name>A0A8H6Y8U1_9AGAR</name>
<dbReference type="Pfam" id="PF00656">
    <property type="entry name" value="Peptidase_C14"/>
    <property type="match status" value="1"/>
</dbReference>
<evidence type="ECO:0000313" key="5">
    <source>
        <dbReference type="Proteomes" id="UP000623467"/>
    </source>
</evidence>
<dbReference type="Gene3D" id="3.40.50.1460">
    <property type="match status" value="1"/>
</dbReference>
<evidence type="ECO:0000256" key="1">
    <source>
        <dbReference type="ARBA" id="ARBA00009005"/>
    </source>
</evidence>
<sequence>MSDSTNGAEINSLHEATLEKLPASPNNSGNNIFAAVIGINEMYPKYTEILPLDGAVNDARAVKTFFVDDLDVPPRNIVLLEDGAATRVKILSTLQTHFLDNRDIPDNGKATILLYFAGHGSRVDAPEAILAPEGRIEMLCPVDYKTKNAAGEEVQAIPDYVLSRLLGEIAEKKGGNIIVILDCCHSGGMDRDVDKTARSVRSESYIPVDLDRQIWQGKGEAVPYRTKPLSPCVLLAACGADEKAREFTRPDGTVGGRFTSELIPILRQAPLECTTAVELITQRELRELPSQSPRCAGGRSSRPFLNSDHPATGVLLTPQKRPSRTEFPTSLQRFRVEIGSLVGVLPGTEFKAYNFNQEYLCTFVAQSVSDDYSILVGKDVQRVNIPPWSRAVVSDWKGPQLRIHIPDGFQYAADLFPVPAPRPQKFVQAGAVEDADIAVKMEGGEIVIGFVKSQRENRITLPGNAVHLPGTVEGVVRFNYFLNCANKTDAIEGMGLEMYRLEGEYPTCKPDPQSENLIQNGKVQLVSDKGAKYGFTVRNGSPNKLFPYLFYLDPETYTIAVSGAQWYSSACTRTPLLSDGGTVTLGMGSDRAFQFELSPGELASSGFFKLFMTDEYVDLGWIKQEMSPFEGTGRLRLSHESLDLVSMRWDALTVALTITAPAKNGSN</sequence>
<reference evidence="4" key="1">
    <citation type="submission" date="2020-05" db="EMBL/GenBank/DDBJ databases">
        <title>Mycena genomes resolve the evolution of fungal bioluminescence.</title>
        <authorList>
            <person name="Tsai I.J."/>
        </authorList>
    </citation>
    <scope>NUCLEOTIDE SEQUENCE</scope>
    <source>
        <strain evidence="4">160909Yilan</strain>
    </source>
</reference>
<protein>
    <submittedName>
        <fullName evidence="4">Putative WD repeat-containing protein C2E1P5.05</fullName>
    </submittedName>
</protein>
<feature type="domain" description="Peptidase C14 caspase" evidence="3">
    <location>
        <begin position="34"/>
        <end position="272"/>
    </location>
</feature>
<dbReference type="EMBL" id="JACAZH010000011">
    <property type="protein sequence ID" value="KAF7354737.1"/>
    <property type="molecule type" value="Genomic_DNA"/>
</dbReference>
<keyword evidence="5" id="KW-1185">Reference proteome</keyword>
<organism evidence="4 5">
    <name type="scientific">Mycena sanguinolenta</name>
    <dbReference type="NCBI Taxonomy" id="230812"/>
    <lineage>
        <taxon>Eukaryota</taxon>
        <taxon>Fungi</taxon>
        <taxon>Dikarya</taxon>
        <taxon>Basidiomycota</taxon>
        <taxon>Agaricomycotina</taxon>
        <taxon>Agaricomycetes</taxon>
        <taxon>Agaricomycetidae</taxon>
        <taxon>Agaricales</taxon>
        <taxon>Marasmiineae</taxon>
        <taxon>Mycenaceae</taxon>
        <taxon>Mycena</taxon>
    </lineage>
</organism>
<dbReference type="GO" id="GO:0006508">
    <property type="term" value="P:proteolysis"/>
    <property type="evidence" value="ECO:0007669"/>
    <property type="project" value="InterPro"/>
</dbReference>
<dbReference type="PANTHER" id="PTHR48104">
    <property type="entry name" value="METACASPASE-4"/>
    <property type="match status" value="1"/>
</dbReference>
<dbReference type="GO" id="GO:0004197">
    <property type="term" value="F:cysteine-type endopeptidase activity"/>
    <property type="evidence" value="ECO:0007669"/>
    <property type="project" value="InterPro"/>
</dbReference>
<evidence type="ECO:0000313" key="4">
    <source>
        <dbReference type="EMBL" id="KAF7354737.1"/>
    </source>
</evidence>
<evidence type="ECO:0000256" key="2">
    <source>
        <dbReference type="SAM" id="MobiDB-lite"/>
    </source>
</evidence>
<gene>
    <name evidence="4" type="ORF">MSAN_01387700</name>
</gene>
<dbReference type="InterPro" id="IPR011600">
    <property type="entry name" value="Pept_C14_caspase"/>
</dbReference>
<dbReference type="Proteomes" id="UP000623467">
    <property type="component" value="Unassembled WGS sequence"/>
</dbReference>
<dbReference type="OrthoDB" id="3223806at2759"/>
<comment type="caution">
    <text evidence="4">The sequence shown here is derived from an EMBL/GenBank/DDBJ whole genome shotgun (WGS) entry which is preliminary data.</text>
</comment>
<evidence type="ECO:0000259" key="3">
    <source>
        <dbReference type="Pfam" id="PF00656"/>
    </source>
</evidence>